<name>A0A1X7TBF3_AMPQE</name>
<dbReference type="EnsemblMetazoa" id="Aqu2.1.11647_001">
    <property type="protein sequence ID" value="Aqu2.1.11647_001"/>
    <property type="gene ID" value="Aqu2.1.11647"/>
</dbReference>
<sequence>APRSIDDCFQESGRGGRTGCKVESVVYWTPIDCPRTKDPKTVLHGNERSIETAPWLTPINSVGVSKEWSQKMSLFTEVESILTQVRSEIIHGIGQNRDFYIT</sequence>
<reference evidence="1" key="1">
    <citation type="submission" date="2017-05" db="UniProtKB">
        <authorList>
            <consortium name="EnsemblMetazoa"/>
        </authorList>
    </citation>
    <scope>IDENTIFICATION</scope>
</reference>
<proteinExistence type="predicted"/>
<protein>
    <submittedName>
        <fullName evidence="1">Uncharacterized protein</fullName>
    </submittedName>
</protein>
<dbReference type="AlphaFoldDB" id="A0A1X7TBF3"/>
<accession>A0A1X7TBF3</accession>
<evidence type="ECO:0000313" key="1">
    <source>
        <dbReference type="EnsemblMetazoa" id="Aqu2.1.11647_001"/>
    </source>
</evidence>
<organism evidence="1">
    <name type="scientific">Amphimedon queenslandica</name>
    <name type="common">Sponge</name>
    <dbReference type="NCBI Taxonomy" id="400682"/>
    <lineage>
        <taxon>Eukaryota</taxon>
        <taxon>Metazoa</taxon>
        <taxon>Porifera</taxon>
        <taxon>Demospongiae</taxon>
        <taxon>Heteroscleromorpha</taxon>
        <taxon>Haplosclerida</taxon>
        <taxon>Niphatidae</taxon>
        <taxon>Amphimedon</taxon>
    </lineage>
</organism>
<dbReference type="InParanoid" id="A0A1X7TBF3"/>